<comment type="caution">
    <text evidence="1">The sequence shown here is derived from an EMBL/GenBank/DDBJ whole genome shotgun (WGS) entry which is preliminary data.</text>
</comment>
<dbReference type="Proteomes" id="UP000637061">
    <property type="component" value="Unassembled WGS sequence"/>
</dbReference>
<organism evidence="1 2">
    <name type="scientific">Pseudomonas putida</name>
    <name type="common">Arthrobacter siderocapsulatus</name>
    <dbReference type="NCBI Taxonomy" id="303"/>
    <lineage>
        <taxon>Bacteria</taxon>
        <taxon>Pseudomonadati</taxon>
        <taxon>Pseudomonadota</taxon>
        <taxon>Gammaproteobacteria</taxon>
        <taxon>Pseudomonadales</taxon>
        <taxon>Pseudomonadaceae</taxon>
        <taxon>Pseudomonas</taxon>
    </lineage>
</organism>
<gene>
    <name evidence="1" type="ORF">JEU22_03955</name>
</gene>
<evidence type="ECO:0000313" key="2">
    <source>
        <dbReference type="Proteomes" id="UP000637061"/>
    </source>
</evidence>
<dbReference type="RefSeq" id="WP_198746673.1">
    <property type="nucleotide sequence ID" value="NZ_JAEHTE010000002.1"/>
</dbReference>
<accession>A0A8I1JIZ0</accession>
<reference evidence="1" key="1">
    <citation type="submission" date="2020-12" db="EMBL/GenBank/DDBJ databases">
        <title>Enhanced detection system for hospital associated transmission using whole genome sequencing surveillance.</title>
        <authorList>
            <person name="Harrison L.H."/>
            <person name="Van Tyne D."/>
            <person name="Marsh J.W."/>
            <person name="Griffith M.P."/>
            <person name="Snyder D.J."/>
            <person name="Cooper V.S."/>
            <person name="Mustapha M."/>
        </authorList>
    </citation>
    <scope>NUCLEOTIDE SEQUENCE</scope>
    <source>
        <strain evidence="1">PSB00042</strain>
    </source>
</reference>
<name>A0A8I1JIZ0_PSEPU</name>
<evidence type="ECO:0000313" key="1">
    <source>
        <dbReference type="EMBL" id="MBI6883059.1"/>
    </source>
</evidence>
<proteinExistence type="predicted"/>
<dbReference type="AlphaFoldDB" id="A0A8I1JIZ0"/>
<protein>
    <submittedName>
        <fullName evidence="1">Uncharacterized protein</fullName>
    </submittedName>
</protein>
<sequence>MLSTPEALIESFLQTFRQAYPGKDEPRLTFSDGWFRHKYKGEHEGKMRAEDVEERRRELLDVISAREYDLTTVAGIASASEQASRAARAFLSAGLQQRISACQTIEDLRALKNEVCLECVDGDGFLVPIPAELDMAFMMHMSEIRIRA</sequence>
<dbReference type="EMBL" id="JAEHTE010000002">
    <property type="protein sequence ID" value="MBI6883059.1"/>
    <property type="molecule type" value="Genomic_DNA"/>
</dbReference>